<organism evidence="2 3">
    <name type="scientific">Thalassobacterium sedimentorum</name>
    <dbReference type="NCBI Taxonomy" id="3041258"/>
    <lineage>
        <taxon>Bacteria</taxon>
        <taxon>Pseudomonadati</taxon>
        <taxon>Verrucomicrobiota</taxon>
        <taxon>Opitutia</taxon>
        <taxon>Puniceicoccales</taxon>
        <taxon>Coraliomargaritaceae</taxon>
        <taxon>Thalassobacterium</taxon>
    </lineage>
</organism>
<gene>
    <name evidence="2" type="ORF">QEH59_02905</name>
</gene>
<protein>
    <submittedName>
        <fullName evidence="2">Type II secretion system protein</fullName>
    </submittedName>
</protein>
<keyword evidence="3" id="KW-1185">Reference proteome</keyword>
<keyword evidence="1" id="KW-1133">Transmembrane helix</keyword>
<dbReference type="EMBL" id="JARXIC010000003">
    <property type="protein sequence ID" value="MDQ8193357.1"/>
    <property type="molecule type" value="Genomic_DNA"/>
</dbReference>
<dbReference type="InterPro" id="IPR012902">
    <property type="entry name" value="N_methyl_site"/>
</dbReference>
<dbReference type="Proteomes" id="UP001243717">
    <property type="component" value="Unassembled WGS sequence"/>
</dbReference>
<accession>A0ABU1AFB8</accession>
<dbReference type="SUPFAM" id="SSF54523">
    <property type="entry name" value="Pili subunits"/>
    <property type="match status" value="1"/>
</dbReference>
<keyword evidence="1" id="KW-0472">Membrane</keyword>
<sequence length="191" mass="21390">MRCVRINVFPRKAYTLVELMVSVALLGIVMTSMVATFMVFASGSKGVAAYTEMSRQSRIALELFARDVRAAEDVWVANQDELRVIIPQNAFYNGNSVAYHYDSDIGIFSRVERDQHGVVRSNEILLDGVEGFTFGFFDPLGQALPFDTESLLLSAKSVQIDAALRRVVSRTEATDYIISARFMMRNRAVTE</sequence>
<comment type="caution">
    <text evidence="2">The sequence shown here is derived from an EMBL/GenBank/DDBJ whole genome shotgun (WGS) entry which is preliminary data.</text>
</comment>
<reference evidence="2 3" key="1">
    <citation type="submission" date="2023-04" db="EMBL/GenBank/DDBJ databases">
        <title>A novel bacteria isolated from coastal sediment.</title>
        <authorList>
            <person name="Liu X.-J."/>
            <person name="Du Z.-J."/>
        </authorList>
    </citation>
    <scope>NUCLEOTIDE SEQUENCE [LARGE SCALE GENOMIC DNA]</scope>
    <source>
        <strain evidence="2 3">SDUM461004</strain>
    </source>
</reference>
<feature type="transmembrane region" description="Helical" evidence="1">
    <location>
        <begin position="19"/>
        <end position="41"/>
    </location>
</feature>
<name>A0ABU1AFB8_9BACT</name>
<keyword evidence="1" id="KW-0812">Transmembrane</keyword>
<proteinExistence type="predicted"/>
<dbReference type="Pfam" id="PF07963">
    <property type="entry name" value="N_methyl"/>
    <property type="match status" value="1"/>
</dbReference>
<dbReference type="InterPro" id="IPR045584">
    <property type="entry name" value="Pilin-like"/>
</dbReference>
<evidence type="ECO:0000313" key="3">
    <source>
        <dbReference type="Proteomes" id="UP001243717"/>
    </source>
</evidence>
<dbReference type="NCBIfam" id="TIGR02532">
    <property type="entry name" value="IV_pilin_GFxxxE"/>
    <property type="match status" value="1"/>
</dbReference>
<evidence type="ECO:0000313" key="2">
    <source>
        <dbReference type="EMBL" id="MDQ8193357.1"/>
    </source>
</evidence>
<dbReference type="RefSeq" id="WP_308983861.1">
    <property type="nucleotide sequence ID" value="NZ_JARXIC010000003.1"/>
</dbReference>
<evidence type="ECO:0000256" key="1">
    <source>
        <dbReference type="SAM" id="Phobius"/>
    </source>
</evidence>